<dbReference type="SUPFAM" id="SSF54285">
    <property type="entry name" value="MoaD/ThiS"/>
    <property type="match status" value="1"/>
</dbReference>
<comment type="caution">
    <text evidence="1">The sequence shown here is derived from an EMBL/GenBank/DDBJ whole genome shotgun (WGS) entry which is preliminary data.</text>
</comment>
<dbReference type="EMBL" id="JACMYH010000001">
    <property type="protein sequence ID" value="MBC2678587.1"/>
    <property type="molecule type" value="Genomic_DNA"/>
</dbReference>
<dbReference type="InterPro" id="IPR012675">
    <property type="entry name" value="Beta-grasp_dom_sf"/>
</dbReference>
<reference evidence="1 2" key="1">
    <citation type="submission" date="2020-08" db="EMBL/GenBank/DDBJ databases">
        <title>Pseudomonas sp. nov.</title>
        <authorList>
            <person name="Gieschler S."/>
            <person name="Fiedler G."/>
            <person name="Brinks E."/>
            <person name="Boehnlein C."/>
            <person name="Franz C.M.A.P."/>
            <person name="Kabisch J."/>
        </authorList>
    </citation>
    <scope>NUCLEOTIDE SEQUENCE [LARGE SCALE GENOMIC DNA]</scope>
    <source>
        <strain evidence="1 2">MBT-2</strain>
    </source>
</reference>
<proteinExistence type="predicted"/>
<dbReference type="InterPro" id="IPR016155">
    <property type="entry name" value="Mopterin_synth/thiamin_S_b"/>
</dbReference>
<gene>
    <name evidence="1" type="ORF">H7993_09310</name>
</gene>
<dbReference type="Gene3D" id="3.10.20.30">
    <property type="match status" value="1"/>
</dbReference>
<accession>A0A7X1KTI0</accession>
<dbReference type="InterPro" id="IPR003749">
    <property type="entry name" value="ThiS/MoaD-like"/>
</dbReference>
<organism evidence="1 2">
    <name type="scientific">Pseudomonas baltica</name>
    <dbReference type="NCBI Taxonomy" id="2762576"/>
    <lineage>
        <taxon>Bacteria</taxon>
        <taxon>Pseudomonadati</taxon>
        <taxon>Pseudomonadota</taxon>
        <taxon>Gammaproteobacteria</taxon>
        <taxon>Pseudomonadales</taxon>
        <taxon>Pseudomonadaceae</taxon>
        <taxon>Pseudomonas</taxon>
    </lineage>
</organism>
<dbReference type="RefSeq" id="WP_185794119.1">
    <property type="nucleotide sequence ID" value="NZ_JACMYH010000001.1"/>
</dbReference>
<dbReference type="Proteomes" id="UP000546173">
    <property type="component" value="Unassembled WGS sequence"/>
</dbReference>
<dbReference type="Pfam" id="PF02597">
    <property type="entry name" value="ThiS"/>
    <property type="match status" value="1"/>
</dbReference>
<dbReference type="CDD" id="cd00754">
    <property type="entry name" value="Ubl_MoaD"/>
    <property type="match status" value="1"/>
</dbReference>
<evidence type="ECO:0000313" key="2">
    <source>
        <dbReference type="Proteomes" id="UP000546173"/>
    </source>
</evidence>
<keyword evidence="2" id="KW-1185">Reference proteome</keyword>
<dbReference type="AlphaFoldDB" id="A0A7X1KTI0"/>
<sequence>MNYTVLYFARYRELLGTGEEVVTGEFASVDALREFLILRGDREVLAEKGLMCARNQEMCGLAEPLFDGDEVAFFPTVTGG</sequence>
<evidence type="ECO:0000313" key="1">
    <source>
        <dbReference type="EMBL" id="MBC2678587.1"/>
    </source>
</evidence>
<name>A0A7X1KTI0_9PSED</name>
<protein>
    <submittedName>
        <fullName evidence="1">MoaD/ThiS family protein</fullName>
    </submittedName>
</protein>